<sequence>MVNKKENAALTKVKSRWAAGEADRAYLDKEYKRNHGIYTNHADTVWEDIVLPDGASKRQLNKAFAVERALRSKILPTLGDFKAKPVEESDRGYADICTRWFEWFRAIRNWPTFKNRIVKGCILYNDMAIEVYFDPTDNYPEGSIKLRALYPWEYGVDPIGNEWVIIESYIPKGQLKTLYPGKKELIEKSPDAERPMRWGSGYGPTYIKADGTKRKEGDDLGKAIGYVRVLTLYEKSYDWETIKKEETEKAVAEEWQAFL</sequence>
<reference evidence="1" key="1">
    <citation type="journal article" date="2014" name="Front. Microbiol.">
        <title>High frequency of phylogenetically diverse reductive dehalogenase-homologous genes in deep subseafloor sedimentary metagenomes.</title>
        <authorList>
            <person name="Kawai M."/>
            <person name="Futagami T."/>
            <person name="Toyoda A."/>
            <person name="Takaki Y."/>
            <person name="Nishi S."/>
            <person name="Hori S."/>
            <person name="Arai W."/>
            <person name="Tsubouchi T."/>
            <person name="Morono Y."/>
            <person name="Uchiyama I."/>
            <person name="Ito T."/>
            <person name="Fujiyama A."/>
            <person name="Inagaki F."/>
            <person name="Takami H."/>
        </authorList>
    </citation>
    <scope>NUCLEOTIDE SEQUENCE</scope>
    <source>
        <strain evidence="1">Expedition CK06-06</strain>
    </source>
</reference>
<protein>
    <submittedName>
        <fullName evidence="1">Uncharacterized protein</fullName>
    </submittedName>
</protein>
<accession>X0RQ08</accession>
<organism evidence="1">
    <name type="scientific">marine sediment metagenome</name>
    <dbReference type="NCBI Taxonomy" id="412755"/>
    <lineage>
        <taxon>unclassified sequences</taxon>
        <taxon>metagenomes</taxon>
        <taxon>ecological metagenomes</taxon>
    </lineage>
</organism>
<gene>
    <name evidence="1" type="ORF">S01H1_02732</name>
</gene>
<comment type="caution">
    <text evidence="1">The sequence shown here is derived from an EMBL/GenBank/DDBJ whole genome shotgun (WGS) entry which is preliminary data.</text>
</comment>
<proteinExistence type="predicted"/>
<evidence type="ECO:0000313" key="1">
    <source>
        <dbReference type="EMBL" id="GAF70868.1"/>
    </source>
</evidence>
<dbReference type="AlphaFoldDB" id="X0RQ08"/>
<name>X0RQ08_9ZZZZ</name>
<feature type="non-terminal residue" evidence="1">
    <location>
        <position position="259"/>
    </location>
</feature>
<dbReference type="EMBL" id="BARS01001367">
    <property type="protein sequence ID" value="GAF70868.1"/>
    <property type="molecule type" value="Genomic_DNA"/>
</dbReference>